<dbReference type="SMART" id="SM00460">
    <property type="entry name" value="TGc"/>
    <property type="match status" value="1"/>
</dbReference>
<dbReference type="Gene3D" id="3.10.620.30">
    <property type="match status" value="1"/>
</dbReference>
<name>A0ABX7R1I3_9GAMM</name>
<dbReference type="EMBL" id="CP071502">
    <property type="protein sequence ID" value="QSX37554.1"/>
    <property type="molecule type" value="Genomic_DNA"/>
</dbReference>
<dbReference type="InterPro" id="IPR038765">
    <property type="entry name" value="Papain-like_cys_pep_sf"/>
</dbReference>
<dbReference type="InterPro" id="IPR002931">
    <property type="entry name" value="Transglutaminase-like"/>
</dbReference>
<protein>
    <submittedName>
        <fullName evidence="2">Transglutaminase domain-containing protein</fullName>
    </submittedName>
</protein>
<accession>A0ABX7R1I3</accession>
<feature type="domain" description="Transglutaminase-like" evidence="1">
    <location>
        <begin position="195"/>
        <end position="259"/>
    </location>
</feature>
<evidence type="ECO:0000313" key="2">
    <source>
        <dbReference type="EMBL" id="QSX37554.1"/>
    </source>
</evidence>
<evidence type="ECO:0000259" key="1">
    <source>
        <dbReference type="SMART" id="SM00460"/>
    </source>
</evidence>
<reference evidence="2 3" key="1">
    <citation type="submission" date="2021-03" db="EMBL/GenBank/DDBJ databases">
        <title>Novel species identification of genus Shewanella.</title>
        <authorList>
            <person name="Liu G."/>
            <person name="Zhang Q."/>
        </authorList>
    </citation>
    <scope>NUCLEOTIDE SEQUENCE [LARGE SCALE GENOMIC DNA]</scope>
    <source>
        <strain evidence="2 3">FJAT-52962</strain>
    </source>
</reference>
<gene>
    <name evidence="2" type="ORF">JYB85_01530</name>
</gene>
<dbReference type="RefSeq" id="WP_207380757.1">
    <property type="nucleotide sequence ID" value="NZ_CP071502.1"/>
</dbReference>
<proteinExistence type="predicted"/>
<dbReference type="PANTHER" id="PTHR33490">
    <property type="entry name" value="BLR5614 PROTEIN-RELATED"/>
    <property type="match status" value="1"/>
</dbReference>
<dbReference type="SUPFAM" id="SSF54001">
    <property type="entry name" value="Cysteine proteinases"/>
    <property type="match status" value="1"/>
</dbReference>
<dbReference type="Proteomes" id="UP000663207">
    <property type="component" value="Chromosome"/>
</dbReference>
<organism evidence="2 3">
    <name type="scientific">Shewanella sedimentimangrovi</name>
    <dbReference type="NCBI Taxonomy" id="2814293"/>
    <lineage>
        <taxon>Bacteria</taxon>
        <taxon>Pseudomonadati</taxon>
        <taxon>Pseudomonadota</taxon>
        <taxon>Gammaproteobacteria</taxon>
        <taxon>Alteromonadales</taxon>
        <taxon>Shewanellaceae</taxon>
        <taxon>Shewanella</taxon>
    </lineage>
</organism>
<evidence type="ECO:0000313" key="3">
    <source>
        <dbReference type="Proteomes" id="UP000663207"/>
    </source>
</evidence>
<sequence>MRAAKVIANFLIFFALLMQQSCDVSKNTEQEKKGVTEEVFVEELRTITFRYKITNNTDRIVFNEYIKIPILAQQFSRHSIKRIDANIKGHINSDKAERLTYDIAFERMLPNETKVVTISILYSFQNNEVYNHDIALIDYLEETELMPYKGQSFSKVLSLLKAETQAETISKTYRWVVQNMTYSGYIPQTYGAGYALKYRRGDCTEYMYLLAALLRGNGIPTRLVSGYVYSQNSIVSASDYHSWVEVGITEQWQVVDAQKQHIGGDDSMYIPISYLDGKSSEKRYESSHNLTVAMF</sequence>
<dbReference type="Pfam" id="PF01841">
    <property type="entry name" value="Transglut_core"/>
    <property type="match status" value="1"/>
</dbReference>
<keyword evidence="3" id="KW-1185">Reference proteome</keyword>